<dbReference type="InterPro" id="IPR002156">
    <property type="entry name" value="RNaseH_domain"/>
</dbReference>
<evidence type="ECO:0000259" key="2">
    <source>
        <dbReference type="Pfam" id="PF13456"/>
    </source>
</evidence>
<dbReference type="InterPro" id="IPR012337">
    <property type="entry name" value="RNaseH-like_sf"/>
</dbReference>
<dbReference type="PANTHER" id="PTHR47723">
    <property type="entry name" value="OS05G0353850 PROTEIN"/>
    <property type="match status" value="1"/>
</dbReference>
<dbReference type="PANTHER" id="PTHR47723:SF19">
    <property type="entry name" value="POLYNUCLEOTIDYL TRANSFERASE, RIBONUCLEASE H-LIKE SUPERFAMILY PROTEIN"/>
    <property type="match status" value="1"/>
</dbReference>
<sequence>MIMCSLMLACCSLKCFGSVWLGLLISQSSFGSVGGVVCGSSGEWVICYHKFIGLVSPLQAELWSILIGLQVAWSQDIERLRVQTDCGQATRLLCTSSLEAAGYP</sequence>
<keyword evidence="1" id="KW-0732">Signal</keyword>
<name>A0ABR2END0_9ROSI</name>
<accession>A0ABR2END0</accession>
<dbReference type="InterPro" id="IPR044730">
    <property type="entry name" value="RNase_H-like_dom_plant"/>
</dbReference>
<dbReference type="CDD" id="cd06222">
    <property type="entry name" value="RNase_H_like"/>
    <property type="match status" value="1"/>
</dbReference>
<protein>
    <recommendedName>
        <fullName evidence="2">RNase H type-1 domain-containing protein</fullName>
    </recommendedName>
</protein>
<dbReference type="Pfam" id="PF13456">
    <property type="entry name" value="RVT_3"/>
    <property type="match status" value="1"/>
</dbReference>
<feature type="chain" id="PRO_5045476947" description="RNase H type-1 domain-containing protein" evidence="1">
    <location>
        <begin position="18"/>
        <end position="104"/>
    </location>
</feature>
<comment type="caution">
    <text evidence="3">The sequence shown here is derived from an EMBL/GenBank/DDBJ whole genome shotgun (WGS) entry which is preliminary data.</text>
</comment>
<dbReference type="SUPFAM" id="SSF53098">
    <property type="entry name" value="Ribonuclease H-like"/>
    <property type="match status" value="1"/>
</dbReference>
<evidence type="ECO:0000256" key="1">
    <source>
        <dbReference type="SAM" id="SignalP"/>
    </source>
</evidence>
<feature type="domain" description="RNase H type-1" evidence="2">
    <location>
        <begin position="27"/>
        <end position="96"/>
    </location>
</feature>
<feature type="signal peptide" evidence="1">
    <location>
        <begin position="1"/>
        <end position="17"/>
    </location>
</feature>
<dbReference type="EMBL" id="JBBPBM010000011">
    <property type="protein sequence ID" value="KAK8563503.1"/>
    <property type="molecule type" value="Genomic_DNA"/>
</dbReference>
<dbReference type="Gene3D" id="3.30.420.10">
    <property type="entry name" value="Ribonuclease H-like superfamily/Ribonuclease H"/>
    <property type="match status" value="1"/>
</dbReference>
<keyword evidence="4" id="KW-1185">Reference proteome</keyword>
<gene>
    <name evidence="3" type="ORF">V6N12_035649</name>
</gene>
<evidence type="ECO:0000313" key="3">
    <source>
        <dbReference type="EMBL" id="KAK8563503.1"/>
    </source>
</evidence>
<dbReference type="Proteomes" id="UP001472677">
    <property type="component" value="Unassembled WGS sequence"/>
</dbReference>
<evidence type="ECO:0000313" key="4">
    <source>
        <dbReference type="Proteomes" id="UP001472677"/>
    </source>
</evidence>
<dbReference type="InterPro" id="IPR053151">
    <property type="entry name" value="RNase_H-like"/>
</dbReference>
<organism evidence="3 4">
    <name type="scientific">Hibiscus sabdariffa</name>
    <name type="common">roselle</name>
    <dbReference type="NCBI Taxonomy" id="183260"/>
    <lineage>
        <taxon>Eukaryota</taxon>
        <taxon>Viridiplantae</taxon>
        <taxon>Streptophyta</taxon>
        <taxon>Embryophyta</taxon>
        <taxon>Tracheophyta</taxon>
        <taxon>Spermatophyta</taxon>
        <taxon>Magnoliopsida</taxon>
        <taxon>eudicotyledons</taxon>
        <taxon>Gunneridae</taxon>
        <taxon>Pentapetalae</taxon>
        <taxon>rosids</taxon>
        <taxon>malvids</taxon>
        <taxon>Malvales</taxon>
        <taxon>Malvaceae</taxon>
        <taxon>Malvoideae</taxon>
        <taxon>Hibiscus</taxon>
    </lineage>
</organism>
<reference evidence="3 4" key="1">
    <citation type="journal article" date="2024" name="G3 (Bethesda)">
        <title>Genome assembly of Hibiscus sabdariffa L. provides insights into metabolisms of medicinal natural products.</title>
        <authorList>
            <person name="Kim T."/>
        </authorList>
    </citation>
    <scope>NUCLEOTIDE SEQUENCE [LARGE SCALE GENOMIC DNA]</scope>
    <source>
        <strain evidence="3">TK-2024</strain>
        <tissue evidence="3">Old leaves</tissue>
    </source>
</reference>
<dbReference type="InterPro" id="IPR036397">
    <property type="entry name" value="RNaseH_sf"/>
</dbReference>
<proteinExistence type="predicted"/>